<name>A0A645B249_9ZZZZ</name>
<comment type="caution">
    <text evidence="1">The sequence shown here is derived from an EMBL/GenBank/DDBJ whole genome shotgun (WGS) entry which is preliminary data.</text>
</comment>
<sequence>MRHLLGRQARLLDGVFQCDVRVRRRVAHETQLLAVNALFQIDLGNARHLTAQAQLDKLRHGLDARAARAQRSLHRFKVIADARDDARTRDHHALFHAAAPWPLPSRINRPTRRSLAT</sequence>
<protein>
    <submittedName>
        <fullName evidence="1">Uncharacterized protein</fullName>
    </submittedName>
</protein>
<proteinExistence type="predicted"/>
<dbReference type="AlphaFoldDB" id="A0A645B249"/>
<reference evidence="1" key="1">
    <citation type="submission" date="2019-08" db="EMBL/GenBank/DDBJ databases">
        <authorList>
            <person name="Kucharzyk K."/>
            <person name="Murdoch R.W."/>
            <person name="Higgins S."/>
            <person name="Loffler F."/>
        </authorList>
    </citation>
    <scope>NUCLEOTIDE SEQUENCE</scope>
</reference>
<accession>A0A645B249</accession>
<dbReference type="EMBL" id="VSSQ01017313">
    <property type="protein sequence ID" value="MPM59477.1"/>
    <property type="molecule type" value="Genomic_DNA"/>
</dbReference>
<gene>
    <name evidence="1" type="ORF">SDC9_106321</name>
</gene>
<organism evidence="1">
    <name type="scientific">bioreactor metagenome</name>
    <dbReference type="NCBI Taxonomy" id="1076179"/>
    <lineage>
        <taxon>unclassified sequences</taxon>
        <taxon>metagenomes</taxon>
        <taxon>ecological metagenomes</taxon>
    </lineage>
</organism>
<evidence type="ECO:0000313" key="1">
    <source>
        <dbReference type="EMBL" id="MPM59477.1"/>
    </source>
</evidence>